<dbReference type="InterPro" id="IPR016007">
    <property type="entry name" value="Alpha_rhamnosid"/>
</dbReference>
<gene>
    <name evidence="8" type="ORF">CSO01_31190</name>
</gene>
<sequence>MTADLHLDPVVVEHHRTPLGIGERRPRLSWAARTATPGWHQSGYELEVTDPDGTVAAVRTGHVTSDEQVLVAWPAAPLGPCERRAVRVRVWGPGDDAPSAWSEPTVLETGLLEPAGWQAVMVGPRLPATGAEGEPAALLRGAAHVPGDVVRARLRVTAHGVVTVHLNGQVVGQDVLTPGWTTYEHRLRYATHDVTDLLREGSNVLGAHLADGWYRGFLGFAGMRDVYGDRTGVLLQLEVDHADGTRTVLGTDSSWRWTLGPVTRADLYLGETHDTRRELPGWDEPGFDDTGWQAADVLPCDLSRLVEPTGPGVRRTQVVAPVEILTTPAGATVVDLGQNLVGRMRLHLPDAPAGTVVRLRHAEVLEHGELGTRPLRAARQTDEIVLDGRGPRTWEPSFTTHGFRYVEVTGWPGALSTADLEAVVLHTDLRRTGTFACSDPLLDRLHENVVWGMRGNFLDVPTDCPQRDERLGWTGDLQVFAPTAAFLFDTTGMLTGWLADLAADQHADGVVPPYVPMAAMDPHMPPLGAEAGWGDAATLVPWTLYERTGDAGVLRTQWSSMVAWVDAFAARAGDDLDFSSGGFSFGDWLDASAPDDQPWKARVPWQLVATAYLARSARVLSQAAEVVGESDAAVRYGALADSAAARFRAEYLTPSGRAAYPAQTAYALAVAFDLLLPEQRAHAGQLLAEQVAADEFRIGTGFLGTPLVCDALADTGHGATAWQLLLQRECPSWLYAVTMGATTVWERWNSMLPDGSINPGGMTSFNHYAFGAVADFLHRRVAGLAPAAPGYRRLRIAPLPTRSLDWAAATHETPYGTAAVRWERTGDDVVLTVLVPPSTTAQVVLPDGSEPVELAPGEHLLAFTLPPERAAERAAEFSAG</sequence>
<dbReference type="InterPro" id="IPR035398">
    <property type="entry name" value="Bac_rhamnosid_C"/>
</dbReference>
<dbReference type="Pfam" id="PF08531">
    <property type="entry name" value="Bac_rhamnosid_N"/>
    <property type="match status" value="1"/>
</dbReference>
<name>A0A512PGS7_9CELL</name>
<dbReference type="Pfam" id="PF25788">
    <property type="entry name" value="Ig_Rha78A_N"/>
    <property type="match status" value="1"/>
</dbReference>
<organism evidence="8 9">
    <name type="scientific">Cellulomonas soli</name>
    <dbReference type="NCBI Taxonomy" id="931535"/>
    <lineage>
        <taxon>Bacteria</taxon>
        <taxon>Bacillati</taxon>
        <taxon>Actinomycetota</taxon>
        <taxon>Actinomycetes</taxon>
        <taxon>Micrococcales</taxon>
        <taxon>Cellulomonadaceae</taxon>
        <taxon>Cellulomonas</taxon>
    </lineage>
</organism>
<feature type="domain" description="Alpha-L-rhamnosidase concanavalin-like" evidence="4">
    <location>
        <begin position="327"/>
        <end position="426"/>
    </location>
</feature>
<comment type="caution">
    <text evidence="8">The sequence shown here is derived from an EMBL/GenBank/DDBJ whole genome shotgun (WGS) entry which is preliminary data.</text>
</comment>
<dbReference type="EC" id="3.2.1.40" evidence="2"/>
<accession>A0A512PGS7</accession>
<reference evidence="8 9" key="1">
    <citation type="submission" date="2019-07" db="EMBL/GenBank/DDBJ databases">
        <title>Whole genome shotgun sequence of Cellulomonas soli NBRC 109434.</title>
        <authorList>
            <person name="Hosoyama A."/>
            <person name="Uohara A."/>
            <person name="Ohji S."/>
            <person name="Ichikawa N."/>
        </authorList>
    </citation>
    <scope>NUCLEOTIDE SEQUENCE [LARGE SCALE GENOMIC DNA]</scope>
    <source>
        <strain evidence="8 9">NBRC 109434</strain>
    </source>
</reference>
<evidence type="ECO:0000259" key="6">
    <source>
        <dbReference type="Pfam" id="PF17389"/>
    </source>
</evidence>
<dbReference type="GO" id="GO:0005975">
    <property type="term" value="P:carbohydrate metabolic process"/>
    <property type="evidence" value="ECO:0007669"/>
    <property type="project" value="InterPro"/>
</dbReference>
<feature type="domain" description="Alpha-L-rhamnosidase C-terminal" evidence="7">
    <location>
        <begin position="783"/>
        <end position="851"/>
    </location>
</feature>
<dbReference type="InterPro" id="IPR012341">
    <property type="entry name" value="6hp_glycosidase-like_sf"/>
</dbReference>
<dbReference type="InterPro" id="IPR035396">
    <property type="entry name" value="Bac_rhamnosid6H"/>
</dbReference>
<feature type="domain" description="Alpha-L-rhamnosidase six-hairpin glycosidase" evidence="6">
    <location>
        <begin position="430"/>
        <end position="781"/>
    </location>
</feature>
<evidence type="ECO:0000259" key="5">
    <source>
        <dbReference type="Pfam" id="PF08531"/>
    </source>
</evidence>
<evidence type="ECO:0000256" key="2">
    <source>
        <dbReference type="ARBA" id="ARBA00012652"/>
    </source>
</evidence>
<dbReference type="EMBL" id="BKAL01000013">
    <property type="protein sequence ID" value="GEP70404.1"/>
    <property type="molecule type" value="Genomic_DNA"/>
</dbReference>
<dbReference type="Gene3D" id="1.50.10.10">
    <property type="match status" value="1"/>
</dbReference>
<keyword evidence="9" id="KW-1185">Reference proteome</keyword>
<dbReference type="InterPro" id="IPR013737">
    <property type="entry name" value="Bac_rhamnosid_N"/>
</dbReference>
<dbReference type="InterPro" id="IPR008928">
    <property type="entry name" value="6-hairpin_glycosidase_sf"/>
</dbReference>
<evidence type="ECO:0000313" key="8">
    <source>
        <dbReference type="EMBL" id="GEP70404.1"/>
    </source>
</evidence>
<dbReference type="Proteomes" id="UP000321798">
    <property type="component" value="Unassembled WGS sequence"/>
</dbReference>
<dbReference type="GO" id="GO:0030596">
    <property type="term" value="F:alpha-L-rhamnosidase activity"/>
    <property type="evidence" value="ECO:0007669"/>
    <property type="project" value="UniProtKB-EC"/>
</dbReference>
<dbReference type="OrthoDB" id="9761045at2"/>
<dbReference type="AlphaFoldDB" id="A0A512PGS7"/>
<evidence type="ECO:0000259" key="7">
    <source>
        <dbReference type="Pfam" id="PF17390"/>
    </source>
</evidence>
<evidence type="ECO:0000256" key="1">
    <source>
        <dbReference type="ARBA" id="ARBA00001445"/>
    </source>
</evidence>
<evidence type="ECO:0000256" key="3">
    <source>
        <dbReference type="ARBA" id="ARBA00022801"/>
    </source>
</evidence>
<dbReference type="PANTHER" id="PTHR33307:SF6">
    <property type="entry name" value="ALPHA-RHAMNOSIDASE (EUROFUNG)-RELATED"/>
    <property type="match status" value="1"/>
</dbReference>
<protein>
    <recommendedName>
        <fullName evidence="2">alpha-L-rhamnosidase</fullName>
        <ecNumber evidence="2">3.2.1.40</ecNumber>
    </recommendedName>
</protein>
<evidence type="ECO:0000259" key="4">
    <source>
        <dbReference type="Pfam" id="PF05592"/>
    </source>
</evidence>
<dbReference type="Pfam" id="PF17389">
    <property type="entry name" value="Bac_rhamnosid6H"/>
    <property type="match status" value="1"/>
</dbReference>
<comment type="catalytic activity">
    <reaction evidence="1">
        <text>Hydrolysis of terminal non-reducing alpha-L-rhamnose residues in alpha-L-rhamnosides.</text>
        <dbReference type="EC" id="3.2.1.40"/>
    </reaction>
</comment>
<dbReference type="Gene3D" id="2.60.420.10">
    <property type="entry name" value="Maltose phosphorylase, domain 3"/>
    <property type="match status" value="1"/>
</dbReference>
<dbReference type="InterPro" id="IPR013783">
    <property type="entry name" value="Ig-like_fold"/>
</dbReference>
<dbReference type="Gene3D" id="2.60.40.10">
    <property type="entry name" value="Immunoglobulins"/>
    <property type="match status" value="1"/>
</dbReference>
<feature type="domain" description="Bacterial alpha-L-rhamnosidase N-terminal" evidence="5">
    <location>
        <begin position="148"/>
        <end position="317"/>
    </location>
</feature>
<dbReference type="Pfam" id="PF05592">
    <property type="entry name" value="Bac_rhamnosid"/>
    <property type="match status" value="1"/>
</dbReference>
<proteinExistence type="predicted"/>
<keyword evidence="3" id="KW-0378">Hydrolase</keyword>
<dbReference type="RefSeq" id="WP_146954186.1">
    <property type="nucleotide sequence ID" value="NZ_BAABBJ010000001.1"/>
</dbReference>
<dbReference type="Gene3D" id="2.60.120.260">
    <property type="entry name" value="Galactose-binding domain-like"/>
    <property type="match status" value="2"/>
</dbReference>
<dbReference type="PANTHER" id="PTHR33307">
    <property type="entry name" value="ALPHA-RHAMNOSIDASE (EUROFUNG)"/>
    <property type="match status" value="1"/>
</dbReference>
<dbReference type="PIRSF" id="PIRSF010631">
    <property type="entry name" value="A-rhamnsds"/>
    <property type="match status" value="1"/>
</dbReference>
<dbReference type="Pfam" id="PF17390">
    <property type="entry name" value="Bac_rhamnosid_C"/>
    <property type="match status" value="1"/>
</dbReference>
<evidence type="ECO:0000313" key="9">
    <source>
        <dbReference type="Proteomes" id="UP000321798"/>
    </source>
</evidence>
<dbReference type="SUPFAM" id="SSF48208">
    <property type="entry name" value="Six-hairpin glycosidases"/>
    <property type="match status" value="1"/>
</dbReference>
<dbReference type="InterPro" id="IPR008902">
    <property type="entry name" value="Rhamnosid_concanavalin"/>
</dbReference>